<organism evidence="6 7">
    <name type="scientific">Variimorphobacter saccharofermentans</name>
    <dbReference type="NCBI Taxonomy" id="2755051"/>
    <lineage>
        <taxon>Bacteria</taxon>
        <taxon>Bacillati</taxon>
        <taxon>Bacillota</taxon>
        <taxon>Clostridia</taxon>
        <taxon>Lachnospirales</taxon>
        <taxon>Lachnospiraceae</taxon>
        <taxon>Variimorphobacter</taxon>
    </lineage>
</organism>
<dbReference type="RefSeq" id="WP_228352138.1">
    <property type="nucleotide sequence ID" value="NZ_JACEGA010000001.1"/>
</dbReference>
<evidence type="ECO:0000256" key="3">
    <source>
        <dbReference type="ARBA" id="ARBA00022643"/>
    </source>
</evidence>
<dbReference type="Gene3D" id="3.20.20.70">
    <property type="entry name" value="Aldolase class I"/>
    <property type="match status" value="1"/>
</dbReference>
<dbReference type="InterPro" id="IPR013785">
    <property type="entry name" value="Aldolase_TIM"/>
</dbReference>
<keyword evidence="3" id="KW-0288">FMN</keyword>
<name>A0A839JYH9_9FIRM</name>
<dbReference type="Pfam" id="PF01070">
    <property type="entry name" value="FMN_dh"/>
    <property type="match status" value="1"/>
</dbReference>
<comment type="caution">
    <text evidence="6">The sequence shown here is derived from an EMBL/GenBank/DDBJ whole genome shotgun (WGS) entry which is preliminary data.</text>
</comment>
<sequence length="298" mass="32365">MSTQPNANPGDSNKITRDYFDSLLIEMRHIDAVLPSTTFELYGETFSTPIMTAALSHLGNCHPNGMAELAKGAYAARAVMWAGMGDEEELEAIVGTGARTIKIIKPYADHDLIFKKIEHAEKCGALAVGMDLDHSFNGKGQYDTVLGYQMTSKSMEDLKSFIQATKLPFIIKGVLSEQDAYRCIELGVKGIVVSHHHGIQNYAVPPLMILPKIAKVIDNQIPIFVDCGISNGMDAFKAIALGASAVSVGRTLMEVLSQGGAVAVQRKLEEMTAELAGVMARTCSAELKDIDPRVIWHR</sequence>
<evidence type="ECO:0000256" key="1">
    <source>
        <dbReference type="ARBA" id="ARBA00001917"/>
    </source>
</evidence>
<keyword evidence="4" id="KW-0560">Oxidoreductase</keyword>
<dbReference type="InterPro" id="IPR037396">
    <property type="entry name" value="FMN_HAD"/>
</dbReference>
<protein>
    <submittedName>
        <fullName evidence="6">Alpha-hydroxy-acid oxidizing protein</fullName>
    </submittedName>
</protein>
<keyword evidence="2" id="KW-0285">Flavoprotein</keyword>
<evidence type="ECO:0000256" key="2">
    <source>
        <dbReference type="ARBA" id="ARBA00022630"/>
    </source>
</evidence>
<evidence type="ECO:0000256" key="4">
    <source>
        <dbReference type="ARBA" id="ARBA00023002"/>
    </source>
</evidence>
<dbReference type="AlphaFoldDB" id="A0A839JYH9"/>
<dbReference type="InterPro" id="IPR000262">
    <property type="entry name" value="FMN-dep_DH"/>
</dbReference>
<dbReference type="PROSITE" id="PS51349">
    <property type="entry name" value="FMN_HYDROXY_ACID_DH_2"/>
    <property type="match status" value="1"/>
</dbReference>
<feature type="domain" description="FMN hydroxy acid dehydrogenase" evidence="5">
    <location>
        <begin position="1"/>
        <end position="298"/>
    </location>
</feature>
<evidence type="ECO:0000313" key="6">
    <source>
        <dbReference type="EMBL" id="MBB2182414.1"/>
    </source>
</evidence>
<accession>A0A839JYH9</accession>
<comment type="cofactor">
    <cofactor evidence="1">
        <name>FMN</name>
        <dbReference type="ChEBI" id="CHEBI:58210"/>
    </cofactor>
</comment>
<evidence type="ECO:0000313" key="7">
    <source>
        <dbReference type="Proteomes" id="UP000574276"/>
    </source>
</evidence>
<dbReference type="PANTHER" id="PTHR10578:SF107">
    <property type="entry name" value="2-HYDROXYACID OXIDASE 1"/>
    <property type="match status" value="1"/>
</dbReference>
<keyword evidence="7" id="KW-1185">Reference proteome</keyword>
<gene>
    <name evidence="6" type="ORF">H0486_05935</name>
</gene>
<reference evidence="6 7" key="1">
    <citation type="submission" date="2020-07" db="EMBL/GenBank/DDBJ databases">
        <title>Characterization and genome sequencing of isolate MD1, a novel member within the family Lachnospiraceae.</title>
        <authorList>
            <person name="Rettenmaier R."/>
            <person name="Di Bello L."/>
            <person name="Zinser C."/>
            <person name="Scheitz K."/>
            <person name="Liebl W."/>
            <person name="Zverlov V."/>
        </authorList>
    </citation>
    <scope>NUCLEOTIDE SEQUENCE [LARGE SCALE GENOMIC DNA]</scope>
    <source>
        <strain evidence="6 7">MD1</strain>
    </source>
</reference>
<dbReference type="PANTHER" id="PTHR10578">
    <property type="entry name" value="S -2-HYDROXY-ACID OXIDASE-RELATED"/>
    <property type="match status" value="1"/>
</dbReference>
<dbReference type="Proteomes" id="UP000574276">
    <property type="component" value="Unassembled WGS sequence"/>
</dbReference>
<dbReference type="SUPFAM" id="SSF51395">
    <property type="entry name" value="FMN-linked oxidoreductases"/>
    <property type="match status" value="1"/>
</dbReference>
<dbReference type="GO" id="GO:0016491">
    <property type="term" value="F:oxidoreductase activity"/>
    <property type="evidence" value="ECO:0007669"/>
    <property type="project" value="UniProtKB-KW"/>
</dbReference>
<dbReference type="EMBL" id="JACEGA010000001">
    <property type="protein sequence ID" value="MBB2182414.1"/>
    <property type="molecule type" value="Genomic_DNA"/>
</dbReference>
<evidence type="ECO:0000259" key="5">
    <source>
        <dbReference type="PROSITE" id="PS51349"/>
    </source>
</evidence>
<proteinExistence type="predicted"/>